<protein>
    <recommendedName>
        <fullName evidence="9">Glycosyltransferase RgtA/B/C/D-like domain-containing protein</fullName>
    </recommendedName>
</protein>
<feature type="transmembrane region" description="Helical" evidence="8">
    <location>
        <begin position="131"/>
        <end position="149"/>
    </location>
</feature>
<evidence type="ECO:0000256" key="4">
    <source>
        <dbReference type="ARBA" id="ARBA00022679"/>
    </source>
</evidence>
<dbReference type="EMBL" id="FLUV01001513">
    <property type="protein sequence ID" value="SBW23121.1"/>
    <property type="molecule type" value="Genomic_DNA"/>
</dbReference>
<evidence type="ECO:0000256" key="3">
    <source>
        <dbReference type="ARBA" id="ARBA00022676"/>
    </source>
</evidence>
<keyword evidence="3" id="KW-0328">Glycosyltransferase</keyword>
<feature type="transmembrane region" description="Helical" evidence="8">
    <location>
        <begin position="200"/>
        <end position="215"/>
    </location>
</feature>
<keyword evidence="7 8" id="KW-0472">Membrane</keyword>
<keyword evidence="2" id="KW-1003">Cell membrane</keyword>
<dbReference type="GO" id="GO:0009103">
    <property type="term" value="P:lipopolysaccharide biosynthetic process"/>
    <property type="evidence" value="ECO:0007669"/>
    <property type="project" value="UniProtKB-ARBA"/>
</dbReference>
<sequence length="530" mass="56394">MTDVAVRPVENIPDPAGAGLNRPDRAVLLFKAALFVVVVGAVAVRFSARQALWLDEAQSVAIARLPLTGPGTTLFDGLRQDGSPPLYYLLLHGWIELFGTGTSAVRALSALVNLAAAAPLYLLARRVVGARAAQVAVVLYLTSPFALYFATETRMYSLVVFLTATGGLALESTLRRRSAGSVVALALCAGMLALTHYWCFYLLFTVAGWLFLIVLRPRPGWGRQAPLAGLGGIAAGGLVFAPWLGGFFYQLAHTGTPWGEPATFAAIAHAYGQWAGGPTTGGRTLLFLVTGLAAAGVAGRAIDGRYVMIDLKGLEPGRTLFFLATVTLVVAVAAGKVVGNAWADRYTATAFVPFLLVIGLGLTVIVDSRMFRGIVLACALLGLAGGYTDLSRTRTQASETASILERLGHPGDVLLVCPDQLGPGLARTVPAWMHVYVVPTYAPPDRVDWTDYENRNTNANGVIVADRALAEAGPGNNVFLAGSGSYRTYETLCTQVRGRLADQRPRADEVMKQGMAADVWENFALLRFQP</sequence>
<dbReference type="GO" id="GO:0016763">
    <property type="term" value="F:pentosyltransferase activity"/>
    <property type="evidence" value="ECO:0007669"/>
    <property type="project" value="TreeGrafter"/>
</dbReference>
<evidence type="ECO:0000259" key="9">
    <source>
        <dbReference type="Pfam" id="PF13231"/>
    </source>
</evidence>
<gene>
    <name evidence="10" type="ORF">FDG2_3600</name>
</gene>
<keyword evidence="5 8" id="KW-0812">Transmembrane</keyword>
<keyword evidence="4" id="KW-0808">Transferase</keyword>
<feature type="transmembrane region" description="Helical" evidence="8">
    <location>
        <begin position="227"/>
        <end position="249"/>
    </location>
</feature>
<keyword evidence="6 8" id="KW-1133">Transmembrane helix</keyword>
<dbReference type="Proteomes" id="UP000199013">
    <property type="component" value="Unassembled WGS sequence"/>
</dbReference>
<dbReference type="Pfam" id="PF13231">
    <property type="entry name" value="PMT_2"/>
    <property type="match status" value="1"/>
</dbReference>
<keyword evidence="11" id="KW-1185">Reference proteome</keyword>
<dbReference type="InterPro" id="IPR038731">
    <property type="entry name" value="RgtA/B/C-like"/>
</dbReference>
<proteinExistence type="predicted"/>
<evidence type="ECO:0000256" key="2">
    <source>
        <dbReference type="ARBA" id="ARBA00022475"/>
    </source>
</evidence>
<feature type="transmembrane region" description="Helical" evidence="8">
    <location>
        <begin position="348"/>
        <end position="366"/>
    </location>
</feature>
<evidence type="ECO:0000256" key="1">
    <source>
        <dbReference type="ARBA" id="ARBA00004651"/>
    </source>
</evidence>
<dbReference type="AlphaFoldDB" id="A0A1C3P000"/>
<feature type="transmembrane region" description="Helical" evidence="8">
    <location>
        <begin position="281"/>
        <end position="299"/>
    </location>
</feature>
<evidence type="ECO:0000256" key="5">
    <source>
        <dbReference type="ARBA" id="ARBA00022692"/>
    </source>
</evidence>
<feature type="transmembrane region" description="Helical" evidence="8">
    <location>
        <begin position="373"/>
        <end position="390"/>
    </location>
</feature>
<organism evidence="10 11">
    <name type="scientific">Candidatus Protofrankia californiensis</name>
    <dbReference type="NCBI Taxonomy" id="1839754"/>
    <lineage>
        <taxon>Bacteria</taxon>
        <taxon>Bacillati</taxon>
        <taxon>Actinomycetota</taxon>
        <taxon>Actinomycetes</taxon>
        <taxon>Frankiales</taxon>
        <taxon>Frankiaceae</taxon>
        <taxon>Protofrankia</taxon>
    </lineage>
</organism>
<feature type="transmembrane region" description="Helical" evidence="8">
    <location>
        <begin position="28"/>
        <end position="48"/>
    </location>
</feature>
<evidence type="ECO:0000256" key="8">
    <source>
        <dbReference type="SAM" id="Phobius"/>
    </source>
</evidence>
<feature type="transmembrane region" description="Helical" evidence="8">
    <location>
        <begin position="104"/>
        <end position="124"/>
    </location>
</feature>
<accession>A0A1C3P000</accession>
<evidence type="ECO:0000256" key="7">
    <source>
        <dbReference type="ARBA" id="ARBA00023136"/>
    </source>
</evidence>
<feature type="transmembrane region" description="Helical" evidence="8">
    <location>
        <begin position="320"/>
        <end position="342"/>
    </location>
</feature>
<evidence type="ECO:0000256" key="6">
    <source>
        <dbReference type="ARBA" id="ARBA00022989"/>
    </source>
</evidence>
<dbReference type="GO" id="GO:0005886">
    <property type="term" value="C:plasma membrane"/>
    <property type="evidence" value="ECO:0007669"/>
    <property type="project" value="UniProtKB-SubCell"/>
</dbReference>
<dbReference type="InterPro" id="IPR050297">
    <property type="entry name" value="LipidA_mod_glycosyltrf_83"/>
</dbReference>
<reference evidence="11" key="1">
    <citation type="submission" date="2016-02" db="EMBL/GenBank/DDBJ databases">
        <authorList>
            <person name="Wibberg D."/>
        </authorList>
    </citation>
    <scope>NUCLEOTIDE SEQUENCE [LARGE SCALE GENOMIC DNA]</scope>
</reference>
<dbReference type="PANTHER" id="PTHR33908">
    <property type="entry name" value="MANNOSYLTRANSFERASE YKCB-RELATED"/>
    <property type="match status" value="1"/>
</dbReference>
<feature type="domain" description="Glycosyltransferase RgtA/B/C/D-like" evidence="9">
    <location>
        <begin position="84"/>
        <end position="244"/>
    </location>
</feature>
<evidence type="ECO:0000313" key="10">
    <source>
        <dbReference type="EMBL" id="SBW23121.1"/>
    </source>
</evidence>
<dbReference type="PANTHER" id="PTHR33908:SF11">
    <property type="entry name" value="MEMBRANE PROTEIN"/>
    <property type="match status" value="1"/>
</dbReference>
<evidence type="ECO:0000313" key="11">
    <source>
        <dbReference type="Proteomes" id="UP000199013"/>
    </source>
</evidence>
<name>A0A1C3P000_9ACTN</name>
<comment type="subcellular location">
    <subcellularLocation>
        <location evidence="1">Cell membrane</location>
        <topology evidence="1">Multi-pass membrane protein</topology>
    </subcellularLocation>
</comment>